<reference evidence="1 2" key="1">
    <citation type="submission" date="2017-03" db="EMBL/GenBank/DDBJ databases">
        <title>Foreign affairs: Plasmid Transfer between Roseobacters and Rhizobia.</title>
        <authorList>
            <person name="Bartling P."/>
            <person name="Bunk B."/>
            <person name="Overmann J."/>
            <person name="Brinkmann H."/>
            <person name="Petersen J."/>
        </authorList>
    </citation>
    <scope>NUCLEOTIDE SEQUENCE [LARGE SCALE GENOMIC DNA]</scope>
    <source>
        <strain evidence="1 2">MACL11</strain>
    </source>
</reference>
<gene>
    <name evidence="1" type="ORF">Mame_01225</name>
</gene>
<evidence type="ECO:0008006" key="3">
    <source>
        <dbReference type="Google" id="ProtNLM"/>
    </source>
</evidence>
<dbReference type="eggNOG" id="ENOG502Z7ZS">
    <property type="taxonomic scope" value="Bacteria"/>
</dbReference>
<keyword evidence="2" id="KW-1185">Reference proteome</keyword>
<dbReference type="KEGG" id="mmed:Mame_01225"/>
<evidence type="ECO:0000313" key="1">
    <source>
        <dbReference type="EMBL" id="AQZ50594.1"/>
    </source>
</evidence>
<evidence type="ECO:0000313" key="2">
    <source>
        <dbReference type="Proteomes" id="UP000191135"/>
    </source>
</evidence>
<dbReference type="EMBL" id="CP020330">
    <property type="protein sequence ID" value="AQZ50594.1"/>
    <property type="molecule type" value="Genomic_DNA"/>
</dbReference>
<dbReference type="AlphaFoldDB" id="A0A1U9YYT5"/>
<sequence>MATEHLRLMPYGRAYKPFSIGLSALDPDKWLEPGDDLARYLAEKDRLLATRRNEVFRADDDSLDAGCEALALIAGHLETRHGDIYQRDGDRLHFLDRTVALDDPAVPPLVTAGMLIEDDLAILIKREDRWHLAAGFIAFPSSWSLAEKAGRPMDEVHADVPGFSVGTRNAALVARIFDNLKPGLPAERFNWSFKGADALAMPVSKHLPEDPFRPIRPIAANFMRVERQTLTRLPQTGAILFTIRIYMDPVEAILRHPERKAIATAMIAQLQRLSADERAYKGMVDADIAALIAWLETLLR</sequence>
<name>A0A1U9YYT5_9HYPH</name>
<proteinExistence type="predicted"/>
<dbReference type="RefSeq" id="WP_018065155.1">
    <property type="nucleotide sequence ID" value="NZ_AQWH01000011.1"/>
</dbReference>
<dbReference type="STRING" id="1122214.Mame_01225"/>
<accession>A0A1U9YYT5</accession>
<dbReference type="Pfam" id="PF11927">
    <property type="entry name" value="HODM_asu-like"/>
    <property type="match status" value="1"/>
</dbReference>
<dbReference type="OrthoDB" id="5242510at2"/>
<protein>
    <recommendedName>
        <fullName evidence="3">DUF3445 domain-containing protein</fullName>
    </recommendedName>
</protein>
<dbReference type="Proteomes" id="UP000191135">
    <property type="component" value="Chromosome"/>
</dbReference>
<dbReference type="InterPro" id="IPR021848">
    <property type="entry name" value="HODM_asu-like"/>
</dbReference>
<organism evidence="1 2">
    <name type="scientific">Martelella mediterranea DSM 17316</name>
    <dbReference type="NCBI Taxonomy" id="1122214"/>
    <lineage>
        <taxon>Bacteria</taxon>
        <taxon>Pseudomonadati</taxon>
        <taxon>Pseudomonadota</taxon>
        <taxon>Alphaproteobacteria</taxon>
        <taxon>Hyphomicrobiales</taxon>
        <taxon>Aurantimonadaceae</taxon>
        <taxon>Martelella</taxon>
    </lineage>
</organism>